<dbReference type="Proteomes" id="UP000265903">
    <property type="component" value="Unassembled WGS sequence"/>
</dbReference>
<evidence type="ECO:0000313" key="4">
    <source>
        <dbReference type="Proteomes" id="UP000265903"/>
    </source>
</evidence>
<dbReference type="PANTHER" id="PTHR23028">
    <property type="entry name" value="ACETYLTRANSFERASE"/>
    <property type="match status" value="1"/>
</dbReference>
<feature type="domain" description="Acyltransferase 3" evidence="2">
    <location>
        <begin position="10"/>
        <end position="316"/>
    </location>
</feature>
<dbReference type="RefSeq" id="WP_114334654.1">
    <property type="nucleotide sequence ID" value="NZ_QMDL01000002.1"/>
</dbReference>
<dbReference type="Pfam" id="PF01757">
    <property type="entry name" value="Acyl_transf_3"/>
    <property type="match status" value="1"/>
</dbReference>
<comment type="caution">
    <text evidence="3">The sequence shown here is derived from an EMBL/GenBank/DDBJ whole genome shotgun (WGS) entry which is preliminary data.</text>
</comment>
<feature type="transmembrane region" description="Helical" evidence="1">
    <location>
        <begin position="164"/>
        <end position="181"/>
    </location>
</feature>
<sequence>MQNNQSRLTALDALRGIAALGVVLFHFLPYYNELYGHSFDSPAFLEFGRYGVHLFFMLSGFVIFMTLERTQTAGWFGLARAFRLLPALWAGIALTFLSVHWLGPEDRAVEPVSALLNMTLLHEYLEHPHVDGAYWSLVIEANFYVWIALLFYGLKSWQRLRPALWLWAAASYIGVIWWKAIPESMDFLVKDLLFVRYAPLFISGMLLFRWHKYGKPPVADVILLVLTVGHCLIAYKAPYNLFVLACYGVFILAASGRLSVLSRPGLIWLGSISYTLYLVHQNIGYGLITLFYQWGLPGPMGVGLALCTVIALASALHYGVEKPALSAFRQWRNYRTRTTAASPGEGA</sequence>
<dbReference type="AlphaFoldDB" id="A0A3M2RHA8"/>
<feature type="transmembrane region" description="Helical" evidence="1">
    <location>
        <begin position="193"/>
        <end position="210"/>
    </location>
</feature>
<keyword evidence="3" id="KW-0808">Transferase</keyword>
<dbReference type="EMBL" id="QMDL01000002">
    <property type="protein sequence ID" value="RMJ04594.1"/>
    <property type="molecule type" value="Genomic_DNA"/>
</dbReference>
<proteinExistence type="predicted"/>
<dbReference type="GO" id="GO:0000271">
    <property type="term" value="P:polysaccharide biosynthetic process"/>
    <property type="evidence" value="ECO:0007669"/>
    <property type="project" value="TreeGrafter"/>
</dbReference>
<protein>
    <submittedName>
        <fullName evidence="3">Acyltransferase family protein</fullName>
    </submittedName>
</protein>
<evidence type="ECO:0000313" key="3">
    <source>
        <dbReference type="EMBL" id="RMJ04594.1"/>
    </source>
</evidence>
<feature type="transmembrane region" description="Helical" evidence="1">
    <location>
        <begin position="133"/>
        <end position="152"/>
    </location>
</feature>
<feature type="transmembrane region" description="Helical" evidence="1">
    <location>
        <begin position="241"/>
        <end position="260"/>
    </location>
</feature>
<dbReference type="GO" id="GO:0016020">
    <property type="term" value="C:membrane"/>
    <property type="evidence" value="ECO:0007669"/>
    <property type="project" value="TreeGrafter"/>
</dbReference>
<dbReference type="InterPro" id="IPR002656">
    <property type="entry name" value="Acyl_transf_3_dom"/>
</dbReference>
<evidence type="ECO:0000259" key="2">
    <source>
        <dbReference type="Pfam" id="PF01757"/>
    </source>
</evidence>
<dbReference type="GO" id="GO:0016747">
    <property type="term" value="F:acyltransferase activity, transferring groups other than amino-acyl groups"/>
    <property type="evidence" value="ECO:0007669"/>
    <property type="project" value="InterPro"/>
</dbReference>
<accession>A0A3M2RHA8</accession>
<feature type="transmembrane region" description="Helical" evidence="1">
    <location>
        <begin position="50"/>
        <end position="69"/>
    </location>
</feature>
<keyword evidence="1" id="KW-0812">Transmembrane</keyword>
<keyword evidence="4" id="KW-1185">Reference proteome</keyword>
<feature type="transmembrane region" description="Helical" evidence="1">
    <location>
        <begin position="81"/>
        <end position="103"/>
    </location>
</feature>
<dbReference type="PANTHER" id="PTHR23028:SF53">
    <property type="entry name" value="ACYL_TRANSF_3 DOMAIN-CONTAINING PROTEIN"/>
    <property type="match status" value="1"/>
</dbReference>
<feature type="transmembrane region" description="Helical" evidence="1">
    <location>
        <begin position="272"/>
        <end position="294"/>
    </location>
</feature>
<evidence type="ECO:0000256" key="1">
    <source>
        <dbReference type="SAM" id="Phobius"/>
    </source>
</evidence>
<name>A0A3M2RHA8_9GAMM</name>
<feature type="transmembrane region" description="Helical" evidence="1">
    <location>
        <begin position="12"/>
        <end position="30"/>
    </location>
</feature>
<feature type="transmembrane region" description="Helical" evidence="1">
    <location>
        <begin position="217"/>
        <end position="235"/>
    </location>
</feature>
<dbReference type="OrthoDB" id="9767863at2"/>
<feature type="transmembrane region" description="Helical" evidence="1">
    <location>
        <begin position="300"/>
        <end position="320"/>
    </location>
</feature>
<reference evidence="3 4" key="1">
    <citation type="submission" date="2018-08" db="EMBL/GenBank/DDBJ databases">
        <title>Whole Genome Sequence of the Moderate Halophilic Marine Bacterium Marinobacter litoralis Sw-45.</title>
        <authorList>
            <person name="Musa H."/>
        </authorList>
    </citation>
    <scope>NUCLEOTIDE SEQUENCE [LARGE SCALE GENOMIC DNA]</scope>
    <source>
        <strain evidence="3 4">Sw-45</strain>
    </source>
</reference>
<keyword evidence="1" id="KW-1133">Transmembrane helix</keyword>
<keyword evidence="1" id="KW-0472">Membrane</keyword>
<keyword evidence="3" id="KW-0012">Acyltransferase</keyword>
<dbReference type="InterPro" id="IPR050879">
    <property type="entry name" value="Acyltransferase_3"/>
</dbReference>
<gene>
    <name evidence="3" type="ORF">DOQ08_01917</name>
</gene>
<organism evidence="3 4">
    <name type="scientific">Marinobacter litoralis</name>
    <dbReference type="NCBI Taxonomy" id="187981"/>
    <lineage>
        <taxon>Bacteria</taxon>
        <taxon>Pseudomonadati</taxon>
        <taxon>Pseudomonadota</taxon>
        <taxon>Gammaproteobacteria</taxon>
        <taxon>Pseudomonadales</taxon>
        <taxon>Marinobacteraceae</taxon>
        <taxon>Marinobacter</taxon>
    </lineage>
</organism>